<accession>A0A8S1YRI8</accession>
<protein>
    <submittedName>
        <fullName evidence="1">Uncharacterized protein</fullName>
    </submittedName>
</protein>
<sequence>MHFHSEINISYLRCIVYLKEEEESQYQQIKVKQGSLSGEEELLWCFSTDKEISRRTCCQITHHRRQDSIRLKISIKSVIIRWDNNEIIQSLRKKSEVQTEIKDIENLEQLLMPLQIVLKDTERSIQQRTKAKVTAFGCRNYLKLFLNSNWRYIEEPYNYKESIMSQRGSNIYQDQKRSDKEFAILTTLRG</sequence>
<gene>
    <name evidence="1" type="ORF">POCTA_138.1.T1760012</name>
</gene>
<keyword evidence="2" id="KW-1185">Reference proteome</keyword>
<evidence type="ECO:0000313" key="1">
    <source>
        <dbReference type="EMBL" id="CAD8214394.1"/>
    </source>
</evidence>
<comment type="caution">
    <text evidence="1">The sequence shown here is derived from an EMBL/GenBank/DDBJ whole genome shotgun (WGS) entry which is preliminary data.</text>
</comment>
<dbReference type="EMBL" id="CAJJDP010000180">
    <property type="protein sequence ID" value="CAD8214394.1"/>
    <property type="molecule type" value="Genomic_DNA"/>
</dbReference>
<proteinExistence type="predicted"/>
<reference evidence="1" key="1">
    <citation type="submission" date="2021-01" db="EMBL/GenBank/DDBJ databases">
        <authorList>
            <consortium name="Genoscope - CEA"/>
            <person name="William W."/>
        </authorList>
    </citation>
    <scope>NUCLEOTIDE SEQUENCE</scope>
</reference>
<dbReference type="AlphaFoldDB" id="A0A8S1YRI8"/>
<dbReference type="Proteomes" id="UP000683925">
    <property type="component" value="Unassembled WGS sequence"/>
</dbReference>
<organism evidence="1 2">
    <name type="scientific">Paramecium octaurelia</name>
    <dbReference type="NCBI Taxonomy" id="43137"/>
    <lineage>
        <taxon>Eukaryota</taxon>
        <taxon>Sar</taxon>
        <taxon>Alveolata</taxon>
        <taxon>Ciliophora</taxon>
        <taxon>Intramacronucleata</taxon>
        <taxon>Oligohymenophorea</taxon>
        <taxon>Peniculida</taxon>
        <taxon>Parameciidae</taxon>
        <taxon>Paramecium</taxon>
    </lineage>
</organism>
<name>A0A8S1YRI8_PAROT</name>
<evidence type="ECO:0000313" key="2">
    <source>
        <dbReference type="Proteomes" id="UP000683925"/>
    </source>
</evidence>